<proteinExistence type="predicted"/>
<evidence type="ECO:0008006" key="4">
    <source>
        <dbReference type="Google" id="ProtNLM"/>
    </source>
</evidence>
<feature type="chain" id="PRO_5020277842" description="Secreted protein" evidence="1">
    <location>
        <begin position="32"/>
        <end position="98"/>
    </location>
</feature>
<dbReference type="EMBL" id="AZBU02000001">
    <property type="protein sequence ID" value="TMS38981.1"/>
    <property type="molecule type" value="Genomic_DNA"/>
</dbReference>
<dbReference type="Proteomes" id="UP000298663">
    <property type="component" value="Chromosome X"/>
</dbReference>
<protein>
    <recommendedName>
        <fullName evidence="4">Secreted protein</fullName>
    </recommendedName>
</protein>
<evidence type="ECO:0000313" key="2">
    <source>
        <dbReference type="EMBL" id="TMS38981.1"/>
    </source>
</evidence>
<organism evidence="2 3">
    <name type="scientific">Steinernema carpocapsae</name>
    <name type="common">Entomopathogenic nematode</name>
    <dbReference type="NCBI Taxonomy" id="34508"/>
    <lineage>
        <taxon>Eukaryota</taxon>
        <taxon>Metazoa</taxon>
        <taxon>Ecdysozoa</taxon>
        <taxon>Nematoda</taxon>
        <taxon>Chromadorea</taxon>
        <taxon>Rhabditida</taxon>
        <taxon>Tylenchina</taxon>
        <taxon>Panagrolaimomorpha</taxon>
        <taxon>Strongyloidoidea</taxon>
        <taxon>Steinernematidae</taxon>
        <taxon>Steinernema</taxon>
    </lineage>
</organism>
<sequence>MFICPFLPPCSRSLRIRCNLSCCLLFASALAENRCEPRAYLVTVHLSTVGKSPISSGLEQSSKEKKRTEEESLLAKADLLSGYWVICSHPSLCLGDLS</sequence>
<reference evidence="2 3" key="1">
    <citation type="journal article" date="2015" name="Genome Biol.">
        <title>Comparative genomics of Steinernema reveals deeply conserved gene regulatory networks.</title>
        <authorList>
            <person name="Dillman A.R."/>
            <person name="Macchietto M."/>
            <person name="Porter C.F."/>
            <person name="Rogers A."/>
            <person name="Williams B."/>
            <person name="Antoshechkin I."/>
            <person name="Lee M.M."/>
            <person name="Goodwin Z."/>
            <person name="Lu X."/>
            <person name="Lewis E.E."/>
            <person name="Goodrich-Blair H."/>
            <person name="Stock S.P."/>
            <person name="Adams B.J."/>
            <person name="Sternberg P.W."/>
            <person name="Mortazavi A."/>
        </authorList>
    </citation>
    <scope>NUCLEOTIDE SEQUENCE [LARGE SCALE GENOMIC DNA]</scope>
    <source>
        <strain evidence="2 3">ALL</strain>
    </source>
</reference>
<gene>
    <name evidence="2" type="ORF">L596_005589</name>
</gene>
<name>A0A4U8UZK1_STECR</name>
<comment type="caution">
    <text evidence="2">The sequence shown here is derived from an EMBL/GenBank/DDBJ whole genome shotgun (WGS) entry which is preliminary data.</text>
</comment>
<keyword evidence="1" id="KW-0732">Signal</keyword>
<dbReference type="EMBL" id="CM016762">
    <property type="protein sequence ID" value="TMS38981.1"/>
    <property type="molecule type" value="Genomic_DNA"/>
</dbReference>
<evidence type="ECO:0000313" key="3">
    <source>
        <dbReference type="Proteomes" id="UP000298663"/>
    </source>
</evidence>
<accession>A0A4U8UZK1</accession>
<dbReference type="AlphaFoldDB" id="A0A4U8UZK1"/>
<reference evidence="2 3" key="2">
    <citation type="journal article" date="2019" name="G3 (Bethesda)">
        <title>Hybrid Assembly of the Genome of the Entomopathogenic Nematode Steinernema carpocapsae Identifies the X-Chromosome.</title>
        <authorList>
            <person name="Serra L."/>
            <person name="Macchietto M."/>
            <person name="Macias-Munoz A."/>
            <person name="McGill C.J."/>
            <person name="Rodriguez I.M."/>
            <person name="Rodriguez B."/>
            <person name="Murad R."/>
            <person name="Mortazavi A."/>
        </authorList>
    </citation>
    <scope>NUCLEOTIDE SEQUENCE [LARGE SCALE GENOMIC DNA]</scope>
    <source>
        <strain evidence="2 3">ALL</strain>
    </source>
</reference>
<keyword evidence="3" id="KW-1185">Reference proteome</keyword>
<feature type="signal peptide" evidence="1">
    <location>
        <begin position="1"/>
        <end position="31"/>
    </location>
</feature>
<evidence type="ECO:0000256" key="1">
    <source>
        <dbReference type="SAM" id="SignalP"/>
    </source>
</evidence>